<dbReference type="KEGG" id="mfo:Metfor_2379"/>
<evidence type="ECO:0000313" key="3">
    <source>
        <dbReference type="EMBL" id="AGB03381.1"/>
    </source>
</evidence>
<dbReference type="STRING" id="593750.Metfor_2379"/>
<evidence type="ECO:0000259" key="2">
    <source>
        <dbReference type="Pfam" id="PF13175"/>
    </source>
</evidence>
<dbReference type="GO" id="GO:0006302">
    <property type="term" value="P:double-strand break repair"/>
    <property type="evidence" value="ECO:0007669"/>
    <property type="project" value="InterPro"/>
</dbReference>
<evidence type="ECO:0000256" key="1">
    <source>
        <dbReference type="SAM" id="Coils"/>
    </source>
</evidence>
<organism evidence="3 4">
    <name type="scientific">Methanoregula formicica (strain DSM 22288 / NBRC 105244 / SMSP)</name>
    <dbReference type="NCBI Taxonomy" id="593750"/>
    <lineage>
        <taxon>Archaea</taxon>
        <taxon>Methanobacteriati</taxon>
        <taxon>Methanobacteriota</taxon>
        <taxon>Stenosarchaea group</taxon>
        <taxon>Methanomicrobia</taxon>
        <taxon>Methanomicrobiales</taxon>
        <taxon>Methanoregulaceae</taxon>
        <taxon>Methanoregula</taxon>
    </lineage>
</organism>
<dbReference type="Proteomes" id="UP000010824">
    <property type="component" value="Chromosome"/>
</dbReference>
<accession>L0HHX9</accession>
<keyword evidence="1" id="KW-0175">Coiled coil</keyword>
<protein>
    <recommendedName>
        <fullName evidence="2">Endonuclease GajA/Old nuclease/RecF-like AAA domain-containing protein</fullName>
    </recommendedName>
</protein>
<gene>
    <name evidence="3" type="ordered locus">Metfor_2379</name>
</gene>
<evidence type="ECO:0000313" key="4">
    <source>
        <dbReference type="Proteomes" id="UP000010824"/>
    </source>
</evidence>
<dbReference type="PANTHER" id="PTHR32182:SF0">
    <property type="entry name" value="DNA REPLICATION AND REPAIR PROTEIN RECF"/>
    <property type="match status" value="1"/>
</dbReference>
<feature type="domain" description="Endonuclease GajA/Old nuclease/RecF-like AAA" evidence="2">
    <location>
        <begin position="1"/>
        <end position="321"/>
    </location>
</feature>
<proteinExistence type="predicted"/>
<dbReference type="InParanoid" id="L0HHX9"/>
<dbReference type="AlphaFoldDB" id="L0HHX9"/>
<dbReference type="Pfam" id="PF13175">
    <property type="entry name" value="AAA_15"/>
    <property type="match status" value="1"/>
</dbReference>
<dbReference type="Gene3D" id="3.40.50.300">
    <property type="entry name" value="P-loop containing nucleotide triphosphate hydrolases"/>
    <property type="match status" value="2"/>
</dbReference>
<feature type="coiled-coil region" evidence="1">
    <location>
        <begin position="377"/>
        <end position="475"/>
    </location>
</feature>
<keyword evidence="4" id="KW-1185">Reference proteome</keyword>
<name>L0HHX9_METFS</name>
<reference evidence="3 4" key="2">
    <citation type="journal article" date="2014" name="Genome Announc.">
        <title>Complete Genome Sequence of Methanoregula formicica SMSPT, a Mesophilic Hydrogenotrophic Methanogen Isolated from a Methanogenic Upflow Anaerobic Sludge Blanket Reactor.</title>
        <authorList>
            <person name="Yamamoto K."/>
            <person name="Tamaki H."/>
            <person name="Cadillo-Quiroz H."/>
            <person name="Imachi H."/>
            <person name="Kyrpides N."/>
            <person name="Woyke T."/>
            <person name="Goodwin L."/>
            <person name="Zinder S.H."/>
            <person name="Kamagata Y."/>
            <person name="Liu W.T."/>
        </authorList>
    </citation>
    <scope>NUCLEOTIDE SEQUENCE [LARGE SCALE GENOMIC DNA]</scope>
    <source>
        <strain evidence="4">DSM 22288 / NBRC 105244 / SMSP</strain>
    </source>
</reference>
<dbReference type="GO" id="GO:0000731">
    <property type="term" value="P:DNA synthesis involved in DNA repair"/>
    <property type="evidence" value="ECO:0007669"/>
    <property type="project" value="TreeGrafter"/>
</dbReference>
<reference evidence="4" key="1">
    <citation type="submission" date="2011-12" db="EMBL/GenBank/DDBJ databases">
        <title>Complete sequence of Methanoregula formicicum SMSP.</title>
        <authorList>
            <person name="Lucas S."/>
            <person name="Han J."/>
            <person name="Lapidus A."/>
            <person name="Cheng J.-F."/>
            <person name="Goodwin L."/>
            <person name="Pitluck S."/>
            <person name="Peters L."/>
            <person name="Ovchinnikova G."/>
            <person name="Teshima H."/>
            <person name="Detter J.C."/>
            <person name="Han C."/>
            <person name="Tapia R."/>
            <person name="Land M."/>
            <person name="Hauser L."/>
            <person name="Kyrpides N."/>
            <person name="Ivanova N."/>
            <person name="Pagani I."/>
            <person name="Imachi H."/>
            <person name="Tamaki H."/>
            <person name="Sekiguchi Y."/>
            <person name="Kamagata Y."/>
            <person name="Cadillo-Quiroz H."/>
            <person name="Zinder S."/>
            <person name="Liu W.-T."/>
            <person name="Woyke T."/>
        </authorList>
    </citation>
    <scope>NUCLEOTIDE SEQUENCE [LARGE SCALE GENOMIC DNA]</scope>
    <source>
        <strain evidence="4">DSM 22288 / NBRC 105244 / SMSP</strain>
    </source>
</reference>
<dbReference type="EMBL" id="CP003167">
    <property type="protein sequence ID" value="AGB03381.1"/>
    <property type="molecule type" value="Genomic_DNA"/>
</dbReference>
<dbReference type="eggNOG" id="arCOG03239">
    <property type="taxonomic scope" value="Archaea"/>
</dbReference>
<dbReference type="PANTHER" id="PTHR32182">
    <property type="entry name" value="DNA REPLICATION AND REPAIR PROTEIN RECF"/>
    <property type="match status" value="1"/>
</dbReference>
<sequence>MRIQSLKIKNYRQYRDVTIDFSKKDKSDLQVFLGKNGIGKTNILNAINWCLYGDEPHLSDESTSLPILNTIAFQNAKENIPEEVEVQLTVLTDKGNPTIFSRIEPFLVRKNTIQSQKQQFKVIIQDKKLNNKILDKEKSERAIENFVPKTIREYFFFDGERLDNYFKVPGENIQNAIKQISKIDVLFQMRERIETISKSYKKEAGKVSTEINTLQSQLEEENSSLKLISYQLTETNTQYEISKKEKQKISEGLLKFPNVRDLETNKISLDQKIEENSRKLEEKKSKKTSILHKQFVLVTSLTALNSTIQMINEKRKKGEIPPFTDKEKLNYILKENFCGICGRELDFNSKKHIEEIIEKLPFSTKIATTLSNLEQPINMLISRISENKEELNEISQEIEEFEVSIENDDEILNDIKSKLANYDTEKIRDLERKRAAFEEASLAQKERIGRLTAKIDKIQEEVKNLNDKIAVEGKKNTKAKIFMQKVEFCDKAKEILTTTINQRLNEIREKIQEETNTIFFKLVWKKETFNQITIDDNYNVQITSCDTNLPMRGSLSKAENELLALSFTLALHKVSGFDAPILIDTPVARVSDDQRVNFGDVLAKISQDKQIILLFTPAEYSPDIMEVLEPEVSTKFIFEMTSDEKQTLITVVE</sequence>
<dbReference type="GO" id="GO:0016887">
    <property type="term" value="F:ATP hydrolysis activity"/>
    <property type="evidence" value="ECO:0007669"/>
    <property type="project" value="InterPro"/>
</dbReference>
<dbReference type="InterPro" id="IPR041685">
    <property type="entry name" value="AAA_GajA/Old/RecF-like"/>
</dbReference>
<feature type="coiled-coil region" evidence="1">
    <location>
        <begin position="259"/>
        <end position="286"/>
    </location>
</feature>
<dbReference type="InterPro" id="IPR027417">
    <property type="entry name" value="P-loop_NTPase"/>
</dbReference>
<dbReference type="eggNOG" id="arCOG00373">
    <property type="taxonomic scope" value="Archaea"/>
</dbReference>
<dbReference type="SUPFAM" id="SSF52540">
    <property type="entry name" value="P-loop containing nucleoside triphosphate hydrolases"/>
    <property type="match status" value="2"/>
</dbReference>
<dbReference type="HOGENOM" id="CLU_024631_1_0_2"/>